<reference evidence="1" key="1">
    <citation type="submission" date="2018-02" db="EMBL/GenBank/DDBJ databases">
        <title>Rhizophora mucronata_Transcriptome.</title>
        <authorList>
            <person name="Meera S.P."/>
            <person name="Sreeshan A."/>
            <person name="Augustine A."/>
        </authorList>
    </citation>
    <scope>NUCLEOTIDE SEQUENCE</scope>
    <source>
        <tissue evidence="1">Leaf</tissue>
    </source>
</reference>
<name>A0A2P2NZ16_RHIMU</name>
<evidence type="ECO:0000313" key="1">
    <source>
        <dbReference type="EMBL" id="MBX47694.1"/>
    </source>
</evidence>
<dbReference type="EMBL" id="GGEC01067210">
    <property type="protein sequence ID" value="MBX47694.1"/>
    <property type="molecule type" value="Transcribed_RNA"/>
</dbReference>
<protein>
    <submittedName>
        <fullName evidence="1">Uncharacterized protein</fullName>
    </submittedName>
</protein>
<organism evidence="1">
    <name type="scientific">Rhizophora mucronata</name>
    <name type="common">Asiatic mangrove</name>
    <dbReference type="NCBI Taxonomy" id="61149"/>
    <lineage>
        <taxon>Eukaryota</taxon>
        <taxon>Viridiplantae</taxon>
        <taxon>Streptophyta</taxon>
        <taxon>Embryophyta</taxon>
        <taxon>Tracheophyta</taxon>
        <taxon>Spermatophyta</taxon>
        <taxon>Magnoliopsida</taxon>
        <taxon>eudicotyledons</taxon>
        <taxon>Gunneridae</taxon>
        <taxon>Pentapetalae</taxon>
        <taxon>rosids</taxon>
        <taxon>fabids</taxon>
        <taxon>Malpighiales</taxon>
        <taxon>Rhizophoraceae</taxon>
        <taxon>Rhizophora</taxon>
    </lineage>
</organism>
<proteinExistence type="predicted"/>
<sequence>MLYRQLSSQYCKVDTSILFFQTCLSLCCHAMNF</sequence>
<accession>A0A2P2NZ16</accession>
<dbReference type="AlphaFoldDB" id="A0A2P2NZ16"/>